<evidence type="ECO:0000259" key="6">
    <source>
        <dbReference type="Pfam" id="PF08479"/>
    </source>
</evidence>
<dbReference type="InterPro" id="IPR027282">
    <property type="entry name" value="TPS"/>
</dbReference>
<feature type="compositionally biased region" description="Basic and acidic residues" evidence="4">
    <location>
        <begin position="27"/>
        <end position="40"/>
    </location>
</feature>
<evidence type="ECO:0000313" key="9">
    <source>
        <dbReference type="Proteomes" id="UP001208935"/>
    </source>
</evidence>
<dbReference type="Pfam" id="PF08479">
    <property type="entry name" value="POTRA_2"/>
    <property type="match status" value="1"/>
</dbReference>
<evidence type="ECO:0000313" key="8">
    <source>
        <dbReference type="EMBL" id="MCW5322484.1"/>
    </source>
</evidence>
<dbReference type="Proteomes" id="UP001208935">
    <property type="component" value="Unassembled WGS sequence"/>
</dbReference>
<dbReference type="InterPro" id="IPR005565">
    <property type="entry name" value="Hemolysn_activator_HlyB_C"/>
</dbReference>
<proteinExistence type="predicted"/>
<evidence type="ECO:0000259" key="7">
    <source>
        <dbReference type="Pfam" id="PF17287"/>
    </source>
</evidence>
<evidence type="ECO:0000256" key="1">
    <source>
        <dbReference type="ARBA" id="ARBA00022452"/>
    </source>
</evidence>
<feature type="region of interest" description="Disordered" evidence="4">
    <location>
        <begin position="1"/>
        <end position="20"/>
    </location>
</feature>
<evidence type="ECO:0000256" key="4">
    <source>
        <dbReference type="SAM" id="MobiDB-lite"/>
    </source>
</evidence>
<keyword evidence="1" id="KW-1134">Transmembrane beta strand</keyword>
<dbReference type="PANTHER" id="PTHR34597">
    <property type="entry name" value="SLR1661 PROTEIN"/>
    <property type="match status" value="1"/>
</dbReference>
<evidence type="ECO:0000259" key="5">
    <source>
        <dbReference type="Pfam" id="PF03865"/>
    </source>
</evidence>
<keyword evidence="9" id="KW-1185">Reference proteome</keyword>
<dbReference type="PIRSF" id="PIRSF029745">
    <property type="entry name" value="FhaC"/>
    <property type="match status" value="1"/>
</dbReference>
<dbReference type="PANTHER" id="PTHR34597:SF3">
    <property type="entry name" value="OUTER MEMBRANE TRANSPORTER CDIB"/>
    <property type="match status" value="1"/>
</dbReference>
<feature type="domain" description="Haemolysin activator HlyB C-terminal" evidence="5">
    <location>
        <begin position="204"/>
        <end position="523"/>
    </location>
</feature>
<dbReference type="Pfam" id="PF03865">
    <property type="entry name" value="ShlB"/>
    <property type="match status" value="1"/>
</dbReference>
<feature type="domain" description="Polypeptide-transport-associated ShlB-type" evidence="6">
    <location>
        <begin position="70"/>
        <end position="144"/>
    </location>
</feature>
<dbReference type="Gene3D" id="3.10.20.310">
    <property type="entry name" value="membrane protein fhac"/>
    <property type="match status" value="1"/>
</dbReference>
<dbReference type="InterPro" id="IPR013686">
    <property type="entry name" value="Polypept-transport_assoc_ShlB"/>
</dbReference>
<evidence type="ECO:0000256" key="3">
    <source>
        <dbReference type="ARBA" id="ARBA00023237"/>
    </source>
</evidence>
<sequence>MFGFATHARAQTPPAAIDRQNQIIERQQQDQLREEQDRTMRARPPPGGTDLQDLKPQVSVPELGAPCREIREIRFGGDTQHLPSDLQHDIENGNAGRCLGGPELEGILAAVTKSYIDRGYVTTRAYLPAQDLRSGILEVTVVEGRIERFELIGGRDSAQWIRGAFPVNPGDLLNLRDLEQGINQINSLTTNNAKLDLRPGSEPGQTVVGVENPAAFPVHAYVSLDNSGTRATGVFPASATVSFDSVLGLNELLSITKRQSVLPKRREHNSDSIGLRAVLPFGYNTFSLDTSQSGYTNVLHPPSGLSLVSEGRTISKSLTADRVVYRDQASRISLSARLGTQSTRNWLGGEYLQVSSRTLSTLDWAASAFTQVGGGILNARFSYVQGLTNFGALRDADDRPDDLPHAQFRKLALDLGFSRGLNIAGRVFQWSSQFSGQHAYDTLYGAQQILIGGNSSVRGFLDSVLSGDNGFYLRNELSMPGTVATIQGAPLSVRAYAGLDAGRVSNRAAGVPSGSLSGATLGTALQWRTLNLDVFAARAVHMPSALKREGTRYNFRLSASL</sequence>
<feature type="domain" description="ShlB POTRA" evidence="7">
    <location>
        <begin position="146"/>
        <end position="199"/>
    </location>
</feature>
<keyword evidence="2" id="KW-0812">Transmembrane</keyword>
<keyword evidence="1" id="KW-0472">Membrane</keyword>
<dbReference type="InterPro" id="IPR051544">
    <property type="entry name" value="TPS_OM_transporter"/>
</dbReference>
<name>A0ABT3KVV2_9BURK</name>
<feature type="region of interest" description="Disordered" evidence="4">
    <location>
        <begin position="25"/>
        <end position="54"/>
    </location>
</feature>
<evidence type="ECO:0000256" key="2">
    <source>
        <dbReference type="ARBA" id="ARBA00022692"/>
    </source>
</evidence>
<reference evidence="9" key="1">
    <citation type="submission" date="2023-07" db="EMBL/GenBank/DDBJ databases">
        <title>Verminephrobacter genomes.</title>
        <authorList>
            <person name="Lund M.B."/>
        </authorList>
    </citation>
    <scope>NUCLEOTIDE SEQUENCE [LARGE SCALE GENOMIC DNA]</scope>
    <source>
        <strain evidence="9">AtM5-05</strain>
    </source>
</reference>
<dbReference type="EMBL" id="QZCW01000003">
    <property type="protein sequence ID" value="MCW5322484.1"/>
    <property type="molecule type" value="Genomic_DNA"/>
</dbReference>
<dbReference type="Gene3D" id="2.40.160.50">
    <property type="entry name" value="membrane protein fhac: a member of the omp85/tpsb transporter family"/>
    <property type="match status" value="1"/>
</dbReference>
<comment type="caution">
    <text evidence="8">The sequence shown here is derived from an EMBL/GenBank/DDBJ whole genome shotgun (WGS) entry which is preliminary data.</text>
</comment>
<accession>A0ABT3KVV2</accession>
<keyword evidence="3" id="KW-0998">Cell outer membrane</keyword>
<protein>
    <submittedName>
        <fullName evidence="8">ShlB/FhaC/HecB family hemolysin secretion/activation protein</fullName>
    </submittedName>
</protein>
<dbReference type="InterPro" id="IPR035251">
    <property type="entry name" value="ShlB_POTRA"/>
</dbReference>
<gene>
    <name evidence="8" type="ORF">D5039_15390</name>
</gene>
<organism evidence="8 9">
    <name type="scientific">Verminephrobacter aporrectodeae subsp. tuberculatae</name>
    <dbReference type="NCBI Taxonomy" id="1110392"/>
    <lineage>
        <taxon>Bacteria</taxon>
        <taxon>Pseudomonadati</taxon>
        <taxon>Pseudomonadota</taxon>
        <taxon>Betaproteobacteria</taxon>
        <taxon>Burkholderiales</taxon>
        <taxon>Comamonadaceae</taxon>
        <taxon>Verminephrobacter</taxon>
    </lineage>
</organism>
<dbReference type="Pfam" id="PF17287">
    <property type="entry name" value="POTRA_3"/>
    <property type="match status" value="1"/>
</dbReference>